<dbReference type="Gene3D" id="2.40.170.20">
    <property type="entry name" value="TonB-dependent receptor, beta-barrel domain"/>
    <property type="match status" value="1"/>
</dbReference>
<dbReference type="CDD" id="cd01347">
    <property type="entry name" value="ligand_gated_channel"/>
    <property type="match status" value="1"/>
</dbReference>
<keyword evidence="9" id="KW-0998">Cell outer membrane</keyword>
<dbReference type="Pfam" id="PF07715">
    <property type="entry name" value="Plug"/>
    <property type="match status" value="1"/>
</dbReference>
<dbReference type="InterPro" id="IPR000531">
    <property type="entry name" value="Beta-barrel_TonB"/>
</dbReference>
<keyword evidence="2" id="KW-0813">Transport</keyword>
<dbReference type="InterPro" id="IPR012910">
    <property type="entry name" value="Plug_dom"/>
</dbReference>
<keyword evidence="5" id="KW-0408">Iron</keyword>
<dbReference type="PANTHER" id="PTHR32552">
    <property type="entry name" value="FERRICHROME IRON RECEPTOR-RELATED"/>
    <property type="match status" value="1"/>
</dbReference>
<reference evidence="12" key="1">
    <citation type="submission" date="2020-03" db="EMBL/GenBank/DDBJ databases">
        <title>The deep terrestrial virosphere.</title>
        <authorList>
            <person name="Holmfeldt K."/>
            <person name="Nilsson E."/>
            <person name="Simone D."/>
            <person name="Lopez-Fernandez M."/>
            <person name="Wu X."/>
            <person name="de Brujin I."/>
            <person name="Lundin D."/>
            <person name="Andersson A."/>
            <person name="Bertilsson S."/>
            <person name="Dopson M."/>
        </authorList>
    </citation>
    <scope>NUCLEOTIDE SEQUENCE</scope>
    <source>
        <strain evidence="12">MM171B00734</strain>
    </source>
</reference>
<keyword evidence="4" id="KW-0812">Transmembrane</keyword>
<proteinExistence type="predicted"/>
<evidence type="ECO:0000256" key="2">
    <source>
        <dbReference type="ARBA" id="ARBA00022448"/>
    </source>
</evidence>
<evidence type="ECO:0000256" key="1">
    <source>
        <dbReference type="ARBA" id="ARBA00004571"/>
    </source>
</evidence>
<evidence type="ECO:0000259" key="11">
    <source>
        <dbReference type="Pfam" id="PF07715"/>
    </source>
</evidence>
<evidence type="ECO:0000256" key="8">
    <source>
        <dbReference type="ARBA" id="ARBA00023136"/>
    </source>
</evidence>
<dbReference type="PANTHER" id="PTHR32552:SF81">
    <property type="entry name" value="TONB-DEPENDENT OUTER MEMBRANE RECEPTOR"/>
    <property type="match status" value="1"/>
</dbReference>
<dbReference type="InterPro" id="IPR039426">
    <property type="entry name" value="TonB-dep_rcpt-like"/>
</dbReference>
<gene>
    <name evidence="12" type="ORF">MM171B00734_0014</name>
</gene>
<feature type="domain" description="TonB-dependent receptor plug" evidence="11">
    <location>
        <begin position="55"/>
        <end position="160"/>
    </location>
</feature>
<comment type="subcellular location">
    <subcellularLocation>
        <location evidence="1">Cell outer membrane</location>
        <topology evidence="1">Multi-pass membrane protein</topology>
    </subcellularLocation>
</comment>
<keyword evidence="7" id="KW-0798">TonB box</keyword>
<evidence type="ECO:0000313" key="12">
    <source>
        <dbReference type="EMBL" id="QJB03409.1"/>
    </source>
</evidence>
<dbReference type="PROSITE" id="PS52016">
    <property type="entry name" value="TONB_DEPENDENT_REC_3"/>
    <property type="match status" value="1"/>
</dbReference>
<keyword evidence="8" id="KW-0472">Membrane</keyword>
<dbReference type="SUPFAM" id="SSF56935">
    <property type="entry name" value="Porins"/>
    <property type="match status" value="1"/>
</dbReference>
<protein>
    <submittedName>
        <fullName evidence="12">Putative structural protein</fullName>
    </submittedName>
</protein>
<dbReference type="GO" id="GO:0009279">
    <property type="term" value="C:cell outer membrane"/>
    <property type="evidence" value="ECO:0007669"/>
    <property type="project" value="UniProtKB-SubCell"/>
</dbReference>
<dbReference type="EMBL" id="MT143844">
    <property type="protein sequence ID" value="QJB03409.1"/>
    <property type="molecule type" value="Genomic_DNA"/>
</dbReference>
<evidence type="ECO:0000256" key="9">
    <source>
        <dbReference type="ARBA" id="ARBA00023237"/>
    </source>
</evidence>
<accession>A0A6M3MDW3</accession>
<evidence type="ECO:0000256" key="7">
    <source>
        <dbReference type="ARBA" id="ARBA00023077"/>
    </source>
</evidence>
<dbReference type="GO" id="GO:0006826">
    <property type="term" value="P:iron ion transport"/>
    <property type="evidence" value="ECO:0007669"/>
    <property type="project" value="UniProtKB-KW"/>
</dbReference>
<dbReference type="Pfam" id="PF00593">
    <property type="entry name" value="TonB_dep_Rec_b-barrel"/>
    <property type="match status" value="1"/>
</dbReference>
<dbReference type="AlphaFoldDB" id="A0A6M3MDW3"/>
<evidence type="ECO:0000256" key="3">
    <source>
        <dbReference type="ARBA" id="ARBA00022496"/>
    </source>
</evidence>
<keyword evidence="6" id="KW-0406">Ion transport</keyword>
<keyword evidence="3" id="KW-0410">Iron transport</keyword>
<evidence type="ECO:0000256" key="4">
    <source>
        <dbReference type="ARBA" id="ARBA00022692"/>
    </source>
</evidence>
<dbReference type="InterPro" id="IPR036942">
    <property type="entry name" value="Beta-barrel_TonB_sf"/>
</dbReference>
<evidence type="ECO:0000256" key="5">
    <source>
        <dbReference type="ARBA" id="ARBA00023004"/>
    </source>
</evidence>
<evidence type="ECO:0000259" key="10">
    <source>
        <dbReference type="Pfam" id="PF00593"/>
    </source>
</evidence>
<sequence>MTKSLVGIAFLSSLCCGVSTNAVAQAVSSPAAQAATAGANDGEIIVTAQRREERLQDVPIAVQTQTAAQLEIRGIEGVQALGEVVPSLSVSSAVGFAITYLRGVGSTAIGPGIETPVSIYVDGVYYASSTSALFDFNNISRIEVLKGPQGTLFGRNATGGLIQVVTADPSRDLDLRVGVSVDNYLATKGNVYVAGAIANGITADLSVSASTQDKGWGVNVPTGDKVNRNIHNISVRSKWLFELGENTEARLIGDFTDMANSFNGQRVFPGTDLPAFLGVANEPGDPWDLNGDAVPRVDNRNWGVSLRVDHGIGDVTLSSITAYRNANTNLRWDIDFTPVPHFEGDLVDLERQFSQELQLSSAGTGPLTWTAGLYYFRARGIYDPSQVFSRDVPNNLFGPFESVLLFGNQLTESIAGYGQGTLSLTPDTKLTVGARYTYEKREIDGRTEAIAFGDPTRILLGTTPHDEISFEKPTFRVSLDHRFSPEVLAYASFNTGFKSGGFNTQFSTDPAFLPETINAYEVGLKTDLMDNNLRMNFAAYYYDYKNIQVQKVGIAATGIINGASARIYGAEVDFDADLSPAFNLAGSLAYTNAEFEEFTNAPFTAPNGGVTSFPGDASGNRIPKAPRFQGNLSATYTLDMSDGSKLAFNATGVYSSRYFFEANNIVSQAPFAKLNAAVAWTSADDSYSIRVFGTNLTDEAVGTYSSTLSDGTINISYDPPRIFGIALDYRY</sequence>
<organism evidence="12">
    <name type="scientific">viral metagenome</name>
    <dbReference type="NCBI Taxonomy" id="1070528"/>
    <lineage>
        <taxon>unclassified sequences</taxon>
        <taxon>metagenomes</taxon>
        <taxon>organismal metagenomes</taxon>
    </lineage>
</organism>
<name>A0A6M3MDW3_9ZZZZ</name>
<evidence type="ECO:0000256" key="6">
    <source>
        <dbReference type="ARBA" id="ARBA00023065"/>
    </source>
</evidence>
<feature type="domain" description="TonB-dependent receptor-like beta-barrel" evidence="10">
    <location>
        <begin position="252"/>
        <end position="696"/>
    </location>
</feature>